<keyword evidence="5 6" id="KW-0949">S-adenosyl-L-methionine</keyword>
<feature type="binding site" evidence="6">
    <location>
        <position position="78"/>
    </location>
    <ligand>
        <name>S-adenosyl-L-methionine</name>
        <dbReference type="ChEBI" id="CHEBI:59789"/>
    </ligand>
</feature>
<dbReference type="RefSeq" id="WP_134710837.1">
    <property type="nucleotide sequence ID" value="NZ_CP119081.1"/>
</dbReference>
<gene>
    <name evidence="6 7" type="primary">rsmG</name>
    <name evidence="7" type="ORF">EQF91_00385</name>
</gene>
<evidence type="ECO:0000256" key="5">
    <source>
        <dbReference type="ARBA" id="ARBA00022691"/>
    </source>
</evidence>
<protein>
    <recommendedName>
        <fullName evidence="6">Ribosomal RNA small subunit methyltransferase G</fullName>
        <ecNumber evidence="6">2.1.1.-</ecNumber>
    </recommendedName>
    <alternativeName>
        <fullName evidence="6">16S rRNA 7-methylguanosine methyltransferase</fullName>
        <shortName evidence="6">16S rRNA m7G methyltransferase</shortName>
    </alternativeName>
</protein>
<keyword evidence="1 6" id="KW-0963">Cytoplasm</keyword>
<dbReference type="EC" id="2.1.1.-" evidence="6"/>
<comment type="subcellular location">
    <subcellularLocation>
        <location evidence="6">Cytoplasm</location>
    </subcellularLocation>
</comment>
<feature type="binding site" evidence="6">
    <location>
        <begin position="124"/>
        <end position="125"/>
    </location>
    <ligand>
        <name>S-adenosyl-L-methionine</name>
        <dbReference type="ChEBI" id="CHEBI:59789"/>
    </ligand>
</feature>
<keyword evidence="8" id="KW-1185">Reference proteome</keyword>
<evidence type="ECO:0000256" key="3">
    <source>
        <dbReference type="ARBA" id="ARBA00022603"/>
    </source>
</evidence>
<dbReference type="GO" id="GO:0070043">
    <property type="term" value="F:rRNA (guanine-N7-)-methyltransferase activity"/>
    <property type="evidence" value="ECO:0007669"/>
    <property type="project" value="UniProtKB-UniRule"/>
</dbReference>
<keyword evidence="3 6" id="KW-0489">Methyltransferase</keyword>
<comment type="caution">
    <text evidence="7">The sequence shown here is derived from an EMBL/GenBank/DDBJ whole genome shotgun (WGS) entry which is preliminary data.</text>
</comment>
<evidence type="ECO:0000256" key="6">
    <source>
        <dbReference type="HAMAP-Rule" id="MF_00074"/>
    </source>
</evidence>
<keyword evidence="2 6" id="KW-0698">rRNA processing</keyword>
<dbReference type="GO" id="GO:0005829">
    <property type="term" value="C:cytosol"/>
    <property type="evidence" value="ECO:0007669"/>
    <property type="project" value="TreeGrafter"/>
</dbReference>
<keyword evidence="4 6" id="KW-0808">Transferase</keyword>
<reference evidence="7 8" key="1">
    <citation type="submission" date="2019-01" db="EMBL/GenBank/DDBJ databases">
        <title>Draft Genome Sequences of Helcococcus ovis Strains Isolated from the Uterus and Vagina of Dairy Cows with Metritis.</title>
        <authorList>
            <person name="Cunha F."/>
            <person name="Jeon S.J."/>
            <person name="Kutzer P."/>
            <person name="Galvao K.N."/>
        </authorList>
    </citation>
    <scope>NUCLEOTIDE SEQUENCE [LARGE SCALE GENOMIC DNA]</scope>
    <source>
        <strain evidence="7 8">KG-37</strain>
    </source>
</reference>
<organism evidence="7 8">
    <name type="scientific">Helcococcus ovis</name>
    <dbReference type="NCBI Taxonomy" id="72026"/>
    <lineage>
        <taxon>Bacteria</taxon>
        <taxon>Bacillati</taxon>
        <taxon>Bacillota</taxon>
        <taxon>Tissierellia</taxon>
        <taxon>Tissierellales</taxon>
        <taxon>Peptoniphilaceae</taxon>
        <taxon>Helcococcus</taxon>
    </lineage>
</organism>
<dbReference type="Gene3D" id="3.40.50.150">
    <property type="entry name" value="Vaccinia Virus protein VP39"/>
    <property type="match status" value="1"/>
</dbReference>
<dbReference type="GeneID" id="97031748"/>
<comment type="caution">
    <text evidence="6">Lacks conserved residue(s) required for the propagation of feature annotation.</text>
</comment>
<evidence type="ECO:0000256" key="2">
    <source>
        <dbReference type="ARBA" id="ARBA00022552"/>
    </source>
</evidence>
<proteinExistence type="inferred from homology"/>
<name>A0A4R9C355_9FIRM</name>
<dbReference type="OrthoDB" id="9808773at2"/>
<dbReference type="PIRSF" id="PIRSF003078">
    <property type="entry name" value="GidB"/>
    <property type="match status" value="1"/>
</dbReference>
<dbReference type="InterPro" id="IPR003682">
    <property type="entry name" value="rRNA_ssu_MeTfrase_G"/>
</dbReference>
<evidence type="ECO:0000256" key="1">
    <source>
        <dbReference type="ARBA" id="ARBA00022490"/>
    </source>
</evidence>
<dbReference type="FunFam" id="3.40.50.150:FF:000041">
    <property type="entry name" value="Ribosomal RNA small subunit methyltransferase G"/>
    <property type="match status" value="1"/>
</dbReference>
<evidence type="ECO:0000256" key="4">
    <source>
        <dbReference type="ARBA" id="ARBA00022679"/>
    </source>
</evidence>
<dbReference type="SUPFAM" id="SSF53335">
    <property type="entry name" value="S-adenosyl-L-methionine-dependent methyltransferases"/>
    <property type="match status" value="1"/>
</dbReference>
<dbReference type="PANTHER" id="PTHR31760:SF0">
    <property type="entry name" value="S-ADENOSYL-L-METHIONINE-DEPENDENT METHYLTRANSFERASES SUPERFAMILY PROTEIN"/>
    <property type="match status" value="1"/>
</dbReference>
<feature type="binding site" evidence="6">
    <location>
        <position position="73"/>
    </location>
    <ligand>
        <name>S-adenosyl-L-methionine</name>
        <dbReference type="ChEBI" id="CHEBI:59789"/>
    </ligand>
</feature>
<dbReference type="EMBL" id="SCFR01000001">
    <property type="protein sequence ID" value="TFF67688.1"/>
    <property type="molecule type" value="Genomic_DNA"/>
</dbReference>
<feature type="binding site" evidence="6">
    <location>
        <position position="143"/>
    </location>
    <ligand>
        <name>S-adenosyl-L-methionine</name>
        <dbReference type="ChEBI" id="CHEBI:59789"/>
    </ligand>
</feature>
<dbReference type="CDD" id="cd02440">
    <property type="entry name" value="AdoMet_MTases"/>
    <property type="match status" value="1"/>
</dbReference>
<dbReference type="InterPro" id="IPR029063">
    <property type="entry name" value="SAM-dependent_MTases_sf"/>
</dbReference>
<evidence type="ECO:0000313" key="8">
    <source>
        <dbReference type="Proteomes" id="UP000297454"/>
    </source>
</evidence>
<accession>A0A4R9C355</accession>
<dbReference type="AlphaFoldDB" id="A0A4R9C355"/>
<dbReference type="HAMAP" id="MF_00074">
    <property type="entry name" value="16SrRNA_methyltr_G"/>
    <property type="match status" value="1"/>
</dbReference>
<dbReference type="Proteomes" id="UP000297454">
    <property type="component" value="Unassembled WGS sequence"/>
</dbReference>
<sequence>MKNKFFTDYGYNLTEIQEQKFDEFYKLLEEWNYKIDITKIVETEEVYIKHFLDSLLITKSGIIEKNQNIIDIGTGGGFPGIPLKIYNDTLKFVLLDSLKKRINFLDVVVEKLNLDNVVPLHGRAEELARKEGIRESFDIATSRAVAPMQTLLEYCLPFVKVGGYFIAMKGPNYKEELKNSKSAIKLLGGMLDRVIEYELPNNLGKRSLILIKKIKSTPYRFPRSGGKPKSKPIN</sequence>
<comment type="function">
    <text evidence="6">Specifically methylates the N7 position of a guanine in 16S rRNA.</text>
</comment>
<dbReference type="Pfam" id="PF02527">
    <property type="entry name" value="GidB"/>
    <property type="match status" value="1"/>
</dbReference>
<dbReference type="NCBIfam" id="TIGR00138">
    <property type="entry name" value="rsmG_gidB"/>
    <property type="match status" value="1"/>
</dbReference>
<dbReference type="PANTHER" id="PTHR31760">
    <property type="entry name" value="S-ADENOSYL-L-METHIONINE-DEPENDENT METHYLTRANSFERASES SUPERFAMILY PROTEIN"/>
    <property type="match status" value="1"/>
</dbReference>
<evidence type="ECO:0000313" key="7">
    <source>
        <dbReference type="EMBL" id="TFF67688.1"/>
    </source>
</evidence>
<comment type="similarity">
    <text evidence="6">Belongs to the methyltransferase superfamily. RNA methyltransferase RsmG family.</text>
</comment>